<dbReference type="Proteomes" id="UP000076079">
    <property type="component" value="Chromosome"/>
</dbReference>
<evidence type="ECO:0000256" key="3">
    <source>
        <dbReference type="ARBA" id="ARBA00006739"/>
    </source>
</evidence>
<name>A0A143PU77_LUTPR</name>
<protein>
    <recommendedName>
        <fullName evidence="4">dolichyl-phosphate beta-glucosyltransferase</fullName>
        <ecNumber evidence="4">2.4.1.117</ecNumber>
    </recommendedName>
</protein>
<keyword evidence="9" id="KW-0735">Signal-anchor</keyword>
<evidence type="ECO:0000313" key="14">
    <source>
        <dbReference type="EMBL" id="AMY11728.1"/>
    </source>
</evidence>
<evidence type="ECO:0000256" key="7">
    <source>
        <dbReference type="ARBA" id="ARBA00022692"/>
    </source>
</evidence>
<comment type="pathway">
    <text evidence="2">Protein modification; protein glycosylation.</text>
</comment>
<reference evidence="15" key="2">
    <citation type="submission" date="2016-04" db="EMBL/GenBank/DDBJ databases">
        <title>First Complete Genome Sequence of a Subdivision 6 Acidobacterium.</title>
        <authorList>
            <person name="Huang S."/>
            <person name="Vieira S."/>
            <person name="Bunk B."/>
            <person name="Riedel T."/>
            <person name="Sproeer C."/>
            <person name="Overmann J."/>
        </authorList>
    </citation>
    <scope>NUCLEOTIDE SEQUENCE [LARGE SCALE GENOMIC DNA]</scope>
    <source>
        <strain evidence="15">DSM 100886 HEG_-6_39</strain>
    </source>
</reference>
<keyword evidence="6 14" id="KW-0808">Transferase</keyword>
<dbReference type="AlphaFoldDB" id="A0A143PU77"/>
<evidence type="ECO:0000256" key="10">
    <source>
        <dbReference type="ARBA" id="ARBA00022989"/>
    </source>
</evidence>
<evidence type="ECO:0000256" key="5">
    <source>
        <dbReference type="ARBA" id="ARBA00022676"/>
    </source>
</evidence>
<keyword evidence="5 14" id="KW-0328">Glycosyltransferase</keyword>
<evidence type="ECO:0000256" key="11">
    <source>
        <dbReference type="ARBA" id="ARBA00023136"/>
    </source>
</evidence>
<keyword evidence="15" id="KW-1185">Reference proteome</keyword>
<evidence type="ECO:0000256" key="4">
    <source>
        <dbReference type="ARBA" id="ARBA00012583"/>
    </source>
</evidence>
<gene>
    <name evidence="14" type="primary">yfdH</name>
    <name evidence="14" type="ORF">LuPra_04986</name>
</gene>
<comment type="subcellular location">
    <subcellularLocation>
        <location evidence="1">Endoplasmic reticulum membrane</location>
        <topology evidence="1">Single-pass membrane protein</topology>
    </subcellularLocation>
</comment>
<comment type="catalytic activity">
    <reaction evidence="12">
        <text>a di-trans,poly-cis-dolichyl phosphate + UDP-alpha-D-glucose = a di-trans,poly-cis-dolichyl beta-D-glucosyl phosphate + UDP</text>
        <dbReference type="Rhea" id="RHEA:15401"/>
        <dbReference type="Rhea" id="RHEA-COMP:19498"/>
        <dbReference type="Rhea" id="RHEA-COMP:19502"/>
        <dbReference type="ChEBI" id="CHEBI:57525"/>
        <dbReference type="ChEBI" id="CHEBI:57683"/>
        <dbReference type="ChEBI" id="CHEBI:58223"/>
        <dbReference type="ChEBI" id="CHEBI:58885"/>
        <dbReference type="EC" id="2.4.1.117"/>
    </reaction>
    <physiologicalReaction direction="left-to-right" evidence="12">
        <dbReference type="Rhea" id="RHEA:15402"/>
    </physiologicalReaction>
</comment>
<evidence type="ECO:0000256" key="2">
    <source>
        <dbReference type="ARBA" id="ARBA00004922"/>
    </source>
</evidence>
<evidence type="ECO:0000313" key="15">
    <source>
        <dbReference type="Proteomes" id="UP000076079"/>
    </source>
</evidence>
<keyword evidence="8" id="KW-0256">Endoplasmic reticulum</keyword>
<accession>A0A143PU77</accession>
<reference evidence="14 15" key="1">
    <citation type="journal article" date="2016" name="Genome Announc.">
        <title>First Complete Genome Sequence of a Subdivision 6 Acidobacterium Strain.</title>
        <authorList>
            <person name="Huang S."/>
            <person name="Vieira S."/>
            <person name="Bunk B."/>
            <person name="Riedel T."/>
            <person name="Sproer C."/>
            <person name="Overmann J."/>
        </authorList>
    </citation>
    <scope>NUCLEOTIDE SEQUENCE [LARGE SCALE GENOMIC DNA]</scope>
    <source>
        <strain evidence="15">DSM 100886 HEG_-6_39</strain>
    </source>
</reference>
<dbReference type="GO" id="GO:0004581">
    <property type="term" value="F:dolichyl-phosphate beta-glucosyltransferase activity"/>
    <property type="evidence" value="ECO:0007669"/>
    <property type="project" value="UniProtKB-EC"/>
</dbReference>
<proteinExistence type="inferred from homology"/>
<keyword evidence="10" id="KW-1133">Transmembrane helix</keyword>
<evidence type="ECO:0000256" key="12">
    <source>
        <dbReference type="ARBA" id="ARBA00045097"/>
    </source>
</evidence>
<dbReference type="OrthoDB" id="9810303at2"/>
<dbReference type="InterPro" id="IPR029044">
    <property type="entry name" value="Nucleotide-diphossugar_trans"/>
</dbReference>
<dbReference type="EMBL" id="CP015136">
    <property type="protein sequence ID" value="AMY11728.1"/>
    <property type="molecule type" value="Genomic_DNA"/>
</dbReference>
<comment type="similarity">
    <text evidence="3">Belongs to the glycosyltransferase 2 family.</text>
</comment>
<dbReference type="PANTHER" id="PTHR10859:SF91">
    <property type="entry name" value="DOLICHYL-PHOSPHATE BETA-GLUCOSYLTRANSFERASE"/>
    <property type="match status" value="1"/>
</dbReference>
<sequence>MPAISLVIPAYNEAERIVGTVTDALEYFERKGLASEIIVSADGTDSTRELVSALAAARPGIVVIGSPERRGKGRGIREGVALATGDIIGFTDADNKTPIDELDKVLPLLTGGADLVIGSRAGEAALIERPQKLYRRVGSRGFALFMHAAVGLNGIADTQCGFKFFRGDVARDLFTRQQIDGYMYDVEILYLAKCAGYRLEQVPVRWRDDGDSRLDLIAGNVRNVRDVLSVRWMHRRAAPRRVPVPSSSRP</sequence>
<evidence type="ECO:0000256" key="1">
    <source>
        <dbReference type="ARBA" id="ARBA00004389"/>
    </source>
</evidence>
<dbReference type="STRING" id="1855912.LuPra_04986"/>
<dbReference type="KEGG" id="abac:LuPra_04986"/>
<dbReference type="RefSeq" id="WP_110173248.1">
    <property type="nucleotide sequence ID" value="NZ_CP015136.1"/>
</dbReference>
<dbReference type="GO" id="GO:0006487">
    <property type="term" value="P:protein N-linked glycosylation"/>
    <property type="evidence" value="ECO:0007669"/>
    <property type="project" value="TreeGrafter"/>
</dbReference>
<keyword evidence="11" id="KW-0472">Membrane</keyword>
<organism evidence="14 15">
    <name type="scientific">Luteitalea pratensis</name>
    <dbReference type="NCBI Taxonomy" id="1855912"/>
    <lineage>
        <taxon>Bacteria</taxon>
        <taxon>Pseudomonadati</taxon>
        <taxon>Acidobacteriota</taxon>
        <taxon>Vicinamibacteria</taxon>
        <taxon>Vicinamibacterales</taxon>
        <taxon>Vicinamibacteraceae</taxon>
        <taxon>Luteitalea</taxon>
    </lineage>
</organism>
<dbReference type="PANTHER" id="PTHR10859">
    <property type="entry name" value="GLYCOSYL TRANSFERASE"/>
    <property type="match status" value="1"/>
</dbReference>
<feature type="domain" description="Glycosyltransferase 2-like" evidence="13">
    <location>
        <begin position="5"/>
        <end position="173"/>
    </location>
</feature>
<dbReference type="InterPro" id="IPR001173">
    <property type="entry name" value="Glyco_trans_2-like"/>
</dbReference>
<dbReference type="CDD" id="cd04188">
    <property type="entry name" value="DPG_synthase"/>
    <property type="match status" value="1"/>
</dbReference>
<keyword evidence="7" id="KW-0812">Transmembrane</keyword>
<evidence type="ECO:0000256" key="6">
    <source>
        <dbReference type="ARBA" id="ARBA00022679"/>
    </source>
</evidence>
<dbReference type="SUPFAM" id="SSF53448">
    <property type="entry name" value="Nucleotide-diphospho-sugar transferases"/>
    <property type="match status" value="1"/>
</dbReference>
<evidence type="ECO:0000256" key="9">
    <source>
        <dbReference type="ARBA" id="ARBA00022968"/>
    </source>
</evidence>
<dbReference type="Pfam" id="PF00535">
    <property type="entry name" value="Glycos_transf_2"/>
    <property type="match status" value="1"/>
</dbReference>
<evidence type="ECO:0000256" key="8">
    <source>
        <dbReference type="ARBA" id="ARBA00022824"/>
    </source>
</evidence>
<dbReference type="Gene3D" id="3.90.550.10">
    <property type="entry name" value="Spore Coat Polysaccharide Biosynthesis Protein SpsA, Chain A"/>
    <property type="match status" value="1"/>
</dbReference>
<evidence type="ECO:0000259" key="13">
    <source>
        <dbReference type="Pfam" id="PF00535"/>
    </source>
</evidence>
<dbReference type="EC" id="2.4.1.117" evidence="4"/>
<dbReference type="InterPro" id="IPR035518">
    <property type="entry name" value="DPG_synthase"/>
</dbReference>